<dbReference type="GO" id="GO:0016020">
    <property type="term" value="C:membrane"/>
    <property type="evidence" value="ECO:0007669"/>
    <property type="project" value="InterPro"/>
</dbReference>
<reference evidence="18 20" key="2">
    <citation type="submission" date="2019-05" db="EMBL/GenBank/DDBJ databases">
        <authorList>
            <consortium name="Pathogen Informatics"/>
        </authorList>
    </citation>
    <scope>NUCLEOTIDE SEQUENCE [LARGE SCALE GENOMIC DNA]</scope>
    <source>
        <strain evidence="18 20">NCTC11557</strain>
    </source>
</reference>
<evidence type="ECO:0000313" key="17">
    <source>
        <dbReference type="EMBL" id="SUN64896.1"/>
    </source>
</evidence>
<dbReference type="SUPFAM" id="SSF53807">
    <property type="entry name" value="Helical backbone' metal receptor"/>
    <property type="match status" value="1"/>
</dbReference>
<dbReference type="InterPro" id="IPR050902">
    <property type="entry name" value="ABC_Transporter_SBP"/>
</dbReference>
<evidence type="ECO:0000256" key="2">
    <source>
        <dbReference type="ARBA" id="ARBA00008814"/>
    </source>
</evidence>
<dbReference type="InterPro" id="IPR019957">
    <property type="entry name" value="ABC_transptr_haem-bd_IsdE"/>
</dbReference>
<dbReference type="NCBIfam" id="TIGR03659">
    <property type="entry name" value="IsdE"/>
    <property type="match status" value="1"/>
</dbReference>
<evidence type="ECO:0000256" key="7">
    <source>
        <dbReference type="ARBA" id="ARBA00022723"/>
    </source>
</evidence>
<dbReference type="PROSITE" id="PS50983">
    <property type="entry name" value="FE_B12_PBP"/>
    <property type="match status" value="1"/>
</dbReference>
<evidence type="ECO:0000256" key="4">
    <source>
        <dbReference type="ARBA" id="ARBA00022448"/>
    </source>
</evidence>
<evidence type="ECO:0000259" key="16">
    <source>
        <dbReference type="PROSITE" id="PS50983"/>
    </source>
</evidence>
<dbReference type="GO" id="GO:0071281">
    <property type="term" value="P:cellular response to iron ion"/>
    <property type="evidence" value="ECO:0007669"/>
    <property type="project" value="TreeGrafter"/>
</dbReference>
<dbReference type="EMBL" id="UHFO01000001">
    <property type="protein sequence ID" value="SUN64896.1"/>
    <property type="molecule type" value="Genomic_DNA"/>
</dbReference>
<keyword evidence="7" id="KW-0479">Metal-binding</keyword>
<proteinExistence type="inferred from homology"/>
<keyword evidence="8 15" id="KW-0732">Signal</keyword>
<organism evidence="17 19">
    <name type="scientific">Streptococcus dysgalactiae subsp. equisimilis</name>
    <name type="common">Streptococcus equisimilis</name>
    <dbReference type="NCBI Taxonomy" id="119602"/>
    <lineage>
        <taxon>Bacteria</taxon>
        <taxon>Bacillati</taxon>
        <taxon>Bacillota</taxon>
        <taxon>Bacilli</taxon>
        <taxon>Lactobacillales</taxon>
        <taxon>Streptococcaceae</taxon>
        <taxon>Streptococcus</taxon>
    </lineage>
</organism>
<evidence type="ECO:0000313" key="20">
    <source>
        <dbReference type="Proteomes" id="UP000339049"/>
    </source>
</evidence>
<dbReference type="GO" id="GO:0020037">
    <property type="term" value="F:heme binding"/>
    <property type="evidence" value="ECO:0007669"/>
    <property type="project" value="InterPro"/>
</dbReference>
<dbReference type="Pfam" id="PF01497">
    <property type="entry name" value="Peripla_BP_2"/>
    <property type="match status" value="1"/>
</dbReference>
<accession>A0A9X5LYG8</accession>
<dbReference type="EMBL" id="CABEIY010000006">
    <property type="protein sequence ID" value="VTT23707.1"/>
    <property type="molecule type" value="Genomic_DNA"/>
</dbReference>
<dbReference type="Proteomes" id="UP000254559">
    <property type="component" value="Unassembled WGS sequence"/>
</dbReference>
<dbReference type="GO" id="GO:0046872">
    <property type="term" value="F:metal ion binding"/>
    <property type="evidence" value="ECO:0007669"/>
    <property type="project" value="UniProtKB-KW"/>
</dbReference>
<name>A0A9X5LYG8_STREQ</name>
<evidence type="ECO:0000256" key="14">
    <source>
        <dbReference type="ARBA" id="ARBA00031463"/>
    </source>
</evidence>
<comment type="cofactor">
    <cofactor evidence="1">
        <name>heme b</name>
        <dbReference type="ChEBI" id="CHEBI:60344"/>
    </cofactor>
</comment>
<keyword evidence="4" id="KW-0813">Transport</keyword>
<dbReference type="PANTHER" id="PTHR30535">
    <property type="entry name" value="VITAMIN B12-BINDING PROTEIN"/>
    <property type="match status" value="1"/>
</dbReference>
<keyword evidence="5" id="KW-1003">Cell membrane</keyword>
<evidence type="ECO:0000313" key="18">
    <source>
        <dbReference type="EMBL" id="VTT23707.1"/>
    </source>
</evidence>
<dbReference type="AlphaFoldDB" id="A0A9X5LYG8"/>
<dbReference type="Gene3D" id="3.40.50.1980">
    <property type="entry name" value="Nitrogenase molybdenum iron protein domain"/>
    <property type="match status" value="2"/>
</dbReference>
<protein>
    <recommendedName>
        <fullName evidence="3">High-affinity heme uptake system protein IsdE</fullName>
    </recommendedName>
    <alternativeName>
        <fullName evidence="14">Iron-regulated surface determinant protein E</fullName>
    </alternativeName>
    <alternativeName>
        <fullName evidence="13">Staphylococcal iron-regulated protein F</fullName>
    </alternativeName>
</protein>
<evidence type="ECO:0000256" key="6">
    <source>
        <dbReference type="ARBA" id="ARBA00022617"/>
    </source>
</evidence>
<evidence type="ECO:0000256" key="1">
    <source>
        <dbReference type="ARBA" id="ARBA00001970"/>
    </source>
</evidence>
<dbReference type="GO" id="GO:0015886">
    <property type="term" value="P:heme transport"/>
    <property type="evidence" value="ECO:0007669"/>
    <property type="project" value="InterPro"/>
</dbReference>
<keyword evidence="6" id="KW-0349">Heme</keyword>
<dbReference type="RefSeq" id="WP_003061313.1">
    <property type="nucleotide sequence ID" value="NZ_AP023393.1"/>
</dbReference>
<dbReference type="PANTHER" id="PTHR30535:SF36">
    <property type="entry name" value="HIGH-AFFINITY HEME UPTAKE SYSTEM PROTEIN ISDE"/>
    <property type="match status" value="1"/>
</dbReference>
<keyword evidence="12" id="KW-0449">Lipoprotein</keyword>
<dbReference type="Proteomes" id="UP000339049">
    <property type="component" value="Unassembled WGS sequence"/>
</dbReference>
<evidence type="ECO:0000256" key="5">
    <source>
        <dbReference type="ARBA" id="ARBA00022475"/>
    </source>
</evidence>
<feature type="signal peptide" evidence="15">
    <location>
        <begin position="1"/>
        <end position="19"/>
    </location>
</feature>
<feature type="domain" description="Fe/B12 periplasmic-binding" evidence="16">
    <location>
        <begin position="35"/>
        <end position="291"/>
    </location>
</feature>
<keyword evidence="10" id="KW-0472">Membrane</keyword>
<sequence length="294" mass="33540">MIKQFKLLALAMVVLLLTACVNQHPKVMKASNSQRIVATSVAVADICDRLNLDLVGVCDSKLYQLPKRYDEVKRVGLPMNPDMEVVASLKPTWILSPNALQEDLEPKYQQLDTEYGFLNLRSVEGMYQSIKELGELFDRQQEAKVLWKDYQVFYRAYQAQRQGKKKPRVLILMGLPGSYLIATNQSYVGNLLELAGGENVYQSSDKEFLSANPEDMLAKKPDLILRTAHAIPDKVKGMFDKEFAENDIWKHFEAVQKEKVYDLDNQLFGMSAKFNYPEALETLAQMFDQVEGKQ</sequence>
<dbReference type="PROSITE" id="PS51257">
    <property type="entry name" value="PROKAR_LIPOPROTEIN"/>
    <property type="match status" value="1"/>
</dbReference>
<feature type="chain" id="PRO_5041195256" description="High-affinity heme uptake system protein IsdE" evidence="15">
    <location>
        <begin position="20"/>
        <end position="294"/>
    </location>
</feature>
<comment type="caution">
    <text evidence="17">The sequence shown here is derived from an EMBL/GenBank/DDBJ whole genome shotgun (WGS) entry which is preliminary data.</text>
</comment>
<keyword evidence="9" id="KW-0408">Iron</keyword>
<dbReference type="InterPro" id="IPR002491">
    <property type="entry name" value="ABC_transptr_periplasmic_BD"/>
</dbReference>
<evidence type="ECO:0000256" key="3">
    <source>
        <dbReference type="ARBA" id="ARBA00015862"/>
    </source>
</evidence>
<evidence type="ECO:0000256" key="13">
    <source>
        <dbReference type="ARBA" id="ARBA00031148"/>
    </source>
</evidence>
<keyword evidence="11" id="KW-0564">Palmitate</keyword>
<evidence type="ECO:0000256" key="15">
    <source>
        <dbReference type="SAM" id="SignalP"/>
    </source>
</evidence>
<gene>
    <name evidence="17" type="primary">isdE</name>
    <name evidence="18" type="ORF">NCTC11557_00925</name>
    <name evidence="17" type="ORF">NCTC11564_01986</name>
</gene>
<evidence type="ECO:0000256" key="8">
    <source>
        <dbReference type="ARBA" id="ARBA00022729"/>
    </source>
</evidence>
<reference evidence="17 19" key="1">
    <citation type="submission" date="2018-06" db="EMBL/GenBank/DDBJ databases">
        <authorList>
            <consortium name="Pathogen Informatics"/>
            <person name="Doyle S."/>
        </authorList>
    </citation>
    <scope>NUCLEOTIDE SEQUENCE [LARGE SCALE GENOMIC DNA]</scope>
    <source>
        <strain evidence="17 19">NCTC11564</strain>
    </source>
</reference>
<evidence type="ECO:0000256" key="9">
    <source>
        <dbReference type="ARBA" id="ARBA00023004"/>
    </source>
</evidence>
<evidence type="ECO:0000256" key="10">
    <source>
        <dbReference type="ARBA" id="ARBA00023136"/>
    </source>
</evidence>
<comment type="similarity">
    <text evidence="2">Belongs to the bacterial solute-binding protein 8 family.</text>
</comment>
<evidence type="ECO:0000256" key="11">
    <source>
        <dbReference type="ARBA" id="ARBA00023139"/>
    </source>
</evidence>
<evidence type="ECO:0000256" key="12">
    <source>
        <dbReference type="ARBA" id="ARBA00023288"/>
    </source>
</evidence>
<evidence type="ECO:0000313" key="19">
    <source>
        <dbReference type="Proteomes" id="UP000254559"/>
    </source>
</evidence>